<dbReference type="SUPFAM" id="SSF53335">
    <property type="entry name" value="S-adenosyl-L-methionine-dependent methyltransferases"/>
    <property type="match status" value="1"/>
</dbReference>
<evidence type="ECO:0000313" key="2">
    <source>
        <dbReference type="Proteomes" id="UP000366872"/>
    </source>
</evidence>
<proteinExistence type="predicted"/>
<accession>A0A6C2UCW6</accession>
<name>A0A6C2UCW6_PONDE</name>
<protein>
    <recommendedName>
        <fullName evidence="3">Ubiquinone biosynthesis O-methyltransferase</fullName>
    </recommendedName>
</protein>
<dbReference type="RefSeq" id="WP_136082883.1">
    <property type="nucleotide sequence ID" value="NZ_CAAHFG010000004.1"/>
</dbReference>
<dbReference type="Proteomes" id="UP000366872">
    <property type="component" value="Unassembled WGS sequence"/>
</dbReference>
<dbReference type="InterPro" id="IPR029063">
    <property type="entry name" value="SAM-dependent_MTases_sf"/>
</dbReference>
<sequence length="227" mass="25494">MNDAELIAELESEFQIEGGFHLAEMASRLPFDRILDVGFGRGAAARFFRLKGKNVVAIDRDIQYRAAPLDIMKAEGIEVIETSFEDYQPDGGIDAIWLSHVLEHTLDVGRFLEKARSILSDSGWLFVMVPPFKHEVVGGHVTPGWNLGILMYVLLVSGFDIKTGHFVRHGYSICAFVRKSTTPLPQLCHDQGDIERTRDLWPLEVMQGFDGNLPSVNWFDDADEVDS</sequence>
<dbReference type="Gene3D" id="3.40.50.150">
    <property type="entry name" value="Vaccinia Virus protein VP39"/>
    <property type="match status" value="1"/>
</dbReference>
<dbReference type="PANTHER" id="PTHR43861">
    <property type="entry name" value="TRANS-ACONITATE 2-METHYLTRANSFERASE-RELATED"/>
    <property type="match status" value="1"/>
</dbReference>
<dbReference type="Pfam" id="PF13489">
    <property type="entry name" value="Methyltransf_23"/>
    <property type="match status" value="1"/>
</dbReference>
<evidence type="ECO:0008006" key="3">
    <source>
        <dbReference type="Google" id="ProtNLM"/>
    </source>
</evidence>
<keyword evidence="2" id="KW-1185">Reference proteome</keyword>
<dbReference type="EMBL" id="CAAHFG010000004">
    <property type="protein sequence ID" value="VGO17407.1"/>
    <property type="molecule type" value="Genomic_DNA"/>
</dbReference>
<evidence type="ECO:0000313" key="1">
    <source>
        <dbReference type="EMBL" id="VGO17407.1"/>
    </source>
</evidence>
<gene>
    <name evidence="1" type="ORF">PDESU_06003</name>
</gene>
<reference evidence="1 2" key="1">
    <citation type="submission" date="2019-04" db="EMBL/GenBank/DDBJ databases">
        <authorList>
            <person name="Van Vliet M D."/>
        </authorList>
    </citation>
    <scope>NUCLEOTIDE SEQUENCE [LARGE SCALE GENOMIC DNA]</scope>
    <source>
        <strain evidence="1 2">F1</strain>
    </source>
</reference>
<dbReference type="CDD" id="cd02440">
    <property type="entry name" value="AdoMet_MTases"/>
    <property type="match status" value="1"/>
</dbReference>
<organism evidence="1 2">
    <name type="scientific">Pontiella desulfatans</name>
    <dbReference type="NCBI Taxonomy" id="2750659"/>
    <lineage>
        <taxon>Bacteria</taxon>
        <taxon>Pseudomonadati</taxon>
        <taxon>Kiritimatiellota</taxon>
        <taxon>Kiritimatiellia</taxon>
        <taxon>Kiritimatiellales</taxon>
        <taxon>Pontiellaceae</taxon>
        <taxon>Pontiella</taxon>
    </lineage>
</organism>
<dbReference type="AlphaFoldDB" id="A0A6C2UCW6"/>